<organism evidence="2 3">
    <name type="scientific">Pseudomonas fluorescens</name>
    <dbReference type="NCBI Taxonomy" id="294"/>
    <lineage>
        <taxon>Bacteria</taxon>
        <taxon>Pseudomonadati</taxon>
        <taxon>Pseudomonadota</taxon>
        <taxon>Gammaproteobacteria</taxon>
        <taxon>Pseudomonadales</taxon>
        <taxon>Pseudomonadaceae</taxon>
        <taxon>Pseudomonas</taxon>
    </lineage>
</organism>
<name>A0A5E7SHX0_PSEFL</name>
<accession>A0A5E7SHX0</accession>
<keyword evidence="1" id="KW-1277">Toxin-antitoxin system</keyword>
<protein>
    <recommendedName>
        <fullName evidence="4">Post-segregation antitoxin CcdA</fullName>
    </recommendedName>
</protein>
<reference evidence="2 3" key="1">
    <citation type="submission" date="2019-09" db="EMBL/GenBank/DDBJ databases">
        <authorList>
            <person name="Chandra G."/>
            <person name="Truman W A."/>
        </authorList>
    </citation>
    <scope>NUCLEOTIDE SEQUENCE [LARGE SCALE GENOMIC DNA]</scope>
    <source>
        <strain evidence="2">PS918</strain>
    </source>
</reference>
<dbReference type="EMBL" id="CABVIY010000003">
    <property type="protein sequence ID" value="VVP85664.1"/>
    <property type="molecule type" value="Genomic_DNA"/>
</dbReference>
<evidence type="ECO:0000256" key="1">
    <source>
        <dbReference type="ARBA" id="ARBA00022649"/>
    </source>
</evidence>
<dbReference type="AlphaFoldDB" id="A0A5E7SHX0"/>
<evidence type="ECO:0008006" key="4">
    <source>
        <dbReference type="Google" id="ProtNLM"/>
    </source>
</evidence>
<dbReference type="Pfam" id="PF07362">
    <property type="entry name" value="CcdA"/>
    <property type="match status" value="1"/>
</dbReference>
<gene>
    <name evidence="2" type="ORF">PS918_02750</name>
</gene>
<proteinExistence type="predicted"/>
<evidence type="ECO:0000313" key="3">
    <source>
        <dbReference type="Proteomes" id="UP000326611"/>
    </source>
</evidence>
<dbReference type="Proteomes" id="UP000326611">
    <property type="component" value="Unassembled WGS sequence"/>
</dbReference>
<sequence length="70" mass="7976">MEIMCLVTSNANDWSSRMQMDGQVHAITHLAEALWRKQCEQWLAKNSEAVNAYNEYVEAHGVSSDSVRSF</sequence>
<dbReference type="InterPro" id="IPR009956">
    <property type="entry name" value="Post-segregation_anti-tox_CcdA"/>
</dbReference>
<evidence type="ECO:0000313" key="2">
    <source>
        <dbReference type="EMBL" id="VVP85664.1"/>
    </source>
</evidence>